<evidence type="ECO:0000256" key="9">
    <source>
        <dbReference type="PROSITE-ProRule" id="PRU00027"/>
    </source>
</evidence>
<accession>A0A226DWL9</accession>
<dbReference type="GO" id="GO:0003677">
    <property type="term" value="F:DNA binding"/>
    <property type="evidence" value="ECO:0007669"/>
    <property type="project" value="UniProtKB-KW"/>
</dbReference>
<evidence type="ECO:0000313" key="13">
    <source>
        <dbReference type="Proteomes" id="UP000198287"/>
    </source>
</evidence>
<evidence type="ECO:0000256" key="10">
    <source>
        <dbReference type="SAM" id="MobiDB-lite"/>
    </source>
</evidence>
<keyword evidence="8" id="KW-0539">Nucleus</keyword>
<dbReference type="STRING" id="158441.A0A226DWL9"/>
<evidence type="ECO:0000256" key="1">
    <source>
        <dbReference type="ARBA" id="ARBA00004123"/>
    </source>
</evidence>
<evidence type="ECO:0000256" key="4">
    <source>
        <dbReference type="ARBA" id="ARBA00022833"/>
    </source>
</evidence>
<comment type="caution">
    <text evidence="12">The sequence shown here is derived from an EMBL/GenBank/DDBJ whole genome shotgun (WGS) entry which is preliminary data.</text>
</comment>
<evidence type="ECO:0000256" key="5">
    <source>
        <dbReference type="ARBA" id="ARBA00023015"/>
    </source>
</evidence>
<protein>
    <recommendedName>
        <fullName evidence="11">BED-type domain-containing protein</fullName>
    </recommendedName>
</protein>
<dbReference type="InterPro" id="IPR007021">
    <property type="entry name" value="DUF659"/>
</dbReference>
<feature type="domain" description="BED-type" evidence="11">
    <location>
        <begin position="101"/>
        <end position="157"/>
    </location>
</feature>
<dbReference type="OrthoDB" id="4951847at2759"/>
<evidence type="ECO:0000259" key="11">
    <source>
        <dbReference type="PROSITE" id="PS50808"/>
    </source>
</evidence>
<dbReference type="InterPro" id="IPR003656">
    <property type="entry name" value="Znf_BED"/>
</dbReference>
<dbReference type="GO" id="GO:0046983">
    <property type="term" value="F:protein dimerization activity"/>
    <property type="evidence" value="ECO:0007669"/>
    <property type="project" value="InterPro"/>
</dbReference>
<dbReference type="InterPro" id="IPR012337">
    <property type="entry name" value="RNaseH-like_sf"/>
</dbReference>
<evidence type="ECO:0000256" key="6">
    <source>
        <dbReference type="ARBA" id="ARBA00023125"/>
    </source>
</evidence>
<evidence type="ECO:0000256" key="7">
    <source>
        <dbReference type="ARBA" id="ARBA00023163"/>
    </source>
</evidence>
<dbReference type="PROSITE" id="PS50808">
    <property type="entry name" value="ZF_BED"/>
    <property type="match status" value="1"/>
</dbReference>
<dbReference type="PANTHER" id="PTHR46481:SF10">
    <property type="entry name" value="ZINC FINGER BED DOMAIN-CONTAINING PROTEIN 39"/>
    <property type="match status" value="1"/>
</dbReference>
<keyword evidence="7" id="KW-0804">Transcription</keyword>
<dbReference type="Pfam" id="PF05699">
    <property type="entry name" value="Dimer_Tnp_hAT"/>
    <property type="match status" value="1"/>
</dbReference>
<comment type="subcellular location">
    <subcellularLocation>
        <location evidence="1">Nucleus</location>
    </subcellularLocation>
</comment>
<name>A0A226DWL9_FOLCA</name>
<proteinExistence type="predicted"/>
<keyword evidence="3 9" id="KW-0863">Zinc-finger</keyword>
<dbReference type="GO" id="GO:0008270">
    <property type="term" value="F:zinc ion binding"/>
    <property type="evidence" value="ECO:0007669"/>
    <property type="project" value="UniProtKB-KW"/>
</dbReference>
<keyword evidence="2" id="KW-0479">Metal-binding</keyword>
<dbReference type="InterPro" id="IPR008906">
    <property type="entry name" value="HATC_C_dom"/>
</dbReference>
<reference evidence="12 13" key="1">
    <citation type="submission" date="2015-12" db="EMBL/GenBank/DDBJ databases">
        <title>The genome of Folsomia candida.</title>
        <authorList>
            <person name="Faddeeva A."/>
            <person name="Derks M.F."/>
            <person name="Anvar Y."/>
            <person name="Smit S."/>
            <person name="Van Straalen N."/>
            <person name="Roelofs D."/>
        </authorList>
    </citation>
    <scope>NUCLEOTIDE SEQUENCE [LARGE SCALE GENOMIC DNA]</scope>
    <source>
        <strain evidence="12 13">VU population</strain>
        <tissue evidence="12">Whole body</tissue>
    </source>
</reference>
<dbReference type="SUPFAM" id="SSF53098">
    <property type="entry name" value="Ribonuclease H-like"/>
    <property type="match status" value="1"/>
</dbReference>
<organism evidence="12 13">
    <name type="scientific">Folsomia candida</name>
    <name type="common">Springtail</name>
    <dbReference type="NCBI Taxonomy" id="158441"/>
    <lineage>
        <taxon>Eukaryota</taxon>
        <taxon>Metazoa</taxon>
        <taxon>Ecdysozoa</taxon>
        <taxon>Arthropoda</taxon>
        <taxon>Hexapoda</taxon>
        <taxon>Collembola</taxon>
        <taxon>Entomobryomorpha</taxon>
        <taxon>Isotomoidea</taxon>
        <taxon>Isotomidae</taxon>
        <taxon>Proisotominae</taxon>
        <taxon>Folsomia</taxon>
    </lineage>
</organism>
<evidence type="ECO:0000313" key="12">
    <source>
        <dbReference type="EMBL" id="OXA49885.1"/>
    </source>
</evidence>
<dbReference type="GO" id="GO:0005634">
    <property type="term" value="C:nucleus"/>
    <property type="evidence" value="ECO:0007669"/>
    <property type="project" value="UniProtKB-SubCell"/>
</dbReference>
<evidence type="ECO:0000256" key="3">
    <source>
        <dbReference type="ARBA" id="ARBA00022771"/>
    </source>
</evidence>
<keyword evidence="4" id="KW-0862">Zinc</keyword>
<evidence type="ECO:0000256" key="2">
    <source>
        <dbReference type="ARBA" id="ARBA00022723"/>
    </source>
</evidence>
<dbReference type="Pfam" id="PF04937">
    <property type="entry name" value="DUF659"/>
    <property type="match status" value="1"/>
</dbReference>
<sequence length="562" mass="63441">MSINRGGGALSSQDIRDLLQNSEDEDGGESTVTSQEFMEVTGYDVNEIPSDSELLDISYDPEGSANSSSSEENHSHCYRQPASNTKSNLSPPPSKKKKGGRIKDLVWEEFVKIETEKNLWMCKYCDKEIKYPQPDRLRKHLEKCSASRKVKRPSQSVSVPVSSDAVSEPDLLNQNQIKIQKKMPDYFFKTTEPQQQFVKELRPTYQLPNEKDVAGSELDTLYETEKKKVKIELAGRKATILQDGWTTNQHNCVIAHSLQVNNQNYFLNALEVGDESKTALKCLELLIKSIEEAETEFGVKVVACITDNCSTMNSMRRQLKIQRPEIIEYGCSSHLLNLIGKKFTPEVLKDKIVKVQKFFRNHDVPGAALSKLKGTRPVLPDCNMPPDLIRILEDVEIFRNLELSLQTLEPVARSLDTLQLDNATVADAVSCENLTRDMKAAGRNFFLSKDPAFLPIVLALSVEDRTFSSKLLFKEEVIKHMGPVAWWQTAQSDNPEKIPVAFLELCDTLLQLPSSTAGIERVFSTLNNTITDKRNRLGIHKAEKICFINKQIRRNSHTGPHN</sequence>
<keyword evidence="13" id="KW-1185">Reference proteome</keyword>
<dbReference type="PANTHER" id="PTHR46481">
    <property type="entry name" value="ZINC FINGER BED DOMAIN-CONTAINING PROTEIN 4"/>
    <property type="match status" value="1"/>
</dbReference>
<dbReference type="InterPro" id="IPR052035">
    <property type="entry name" value="ZnF_BED_domain_contain"/>
</dbReference>
<keyword evidence="6" id="KW-0238">DNA-binding</keyword>
<dbReference type="Proteomes" id="UP000198287">
    <property type="component" value="Unassembled WGS sequence"/>
</dbReference>
<dbReference type="AlphaFoldDB" id="A0A226DWL9"/>
<dbReference type="EMBL" id="LNIX01000010">
    <property type="protein sequence ID" value="OXA49885.1"/>
    <property type="molecule type" value="Genomic_DNA"/>
</dbReference>
<feature type="region of interest" description="Disordered" evidence="10">
    <location>
        <begin position="1"/>
        <end position="100"/>
    </location>
</feature>
<keyword evidence="5" id="KW-0805">Transcription regulation</keyword>
<gene>
    <name evidence="12" type="ORF">Fcan01_15755</name>
</gene>
<evidence type="ECO:0000256" key="8">
    <source>
        <dbReference type="ARBA" id="ARBA00023242"/>
    </source>
</evidence>